<keyword evidence="3" id="KW-1185">Reference proteome</keyword>
<dbReference type="EMBL" id="UYRT01077849">
    <property type="protein sequence ID" value="VDN16977.1"/>
    <property type="molecule type" value="Genomic_DNA"/>
</dbReference>
<accession>A0A183DN03</accession>
<evidence type="ECO:0000313" key="4">
    <source>
        <dbReference type="WBParaSite" id="GPUH_0001010701-mRNA-1"/>
    </source>
</evidence>
<feature type="compositionally biased region" description="Low complexity" evidence="1">
    <location>
        <begin position="72"/>
        <end position="84"/>
    </location>
</feature>
<reference evidence="2 3" key="2">
    <citation type="submission" date="2018-11" db="EMBL/GenBank/DDBJ databases">
        <authorList>
            <consortium name="Pathogen Informatics"/>
        </authorList>
    </citation>
    <scope>NUCLEOTIDE SEQUENCE [LARGE SCALE GENOMIC DNA]</scope>
</reference>
<proteinExistence type="predicted"/>
<dbReference type="WBParaSite" id="GPUH_0001010701-mRNA-1">
    <property type="protein sequence ID" value="GPUH_0001010701-mRNA-1"/>
    <property type="gene ID" value="GPUH_0001010701"/>
</dbReference>
<gene>
    <name evidence="2" type="ORF">GPUH_LOCUS10094</name>
</gene>
<sequence>MDDLWRIQNSNKAMMMPPPSFSSNVHGQWMYPSTNLAEIPIELGNIPGSAPRSSGIAGLSYSQPTAVVPAASSSSLSSCGQQQQRDLQLPVRSDRPDTSSSNDGAKANGTSEVKVENKELGATLTTHVCFNFCSSFRSSCFIHSVAHAALDRRPTLAVLGV</sequence>
<evidence type="ECO:0000256" key="1">
    <source>
        <dbReference type="SAM" id="MobiDB-lite"/>
    </source>
</evidence>
<dbReference type="Proteomes" id="UP000271098">
    <property type="component" value="Unassembled WGS sequence"/>
</dbReference>
<evidence type="ECO:0000313" key="2">
    <source>
        <dbReference type="EMBL" id="VDN16977.1"/>
    </source>
</evidence>
<organism evidence="4">
    <name type="scientific">Gongylonema pulchrum</name>
    <dbReference type="NCBI Taxonomy" id="637853"/>
    <lineage>
        <taxon>Eukaryota</taxon>
        <taxon>Metazoa</taxon>
        <taxon>Ecdysozoa</taxon>
        <taxon>Nematoda</taxon>
        <taxon>Chromadorea</taxon>
        <taxon>Rhabditida</taxon>
        <taxon>Spirurina</taxon>
        <taxon>Spiruromorpha</taxon>
        <taxon>Spiruroidea</taxon>
        <taxon>Gongylonematidae</taxon>
        <taxon>Gongylonema</taxon>
    </lineage>
</organism>
<name>A0A183DN03_9BILA</name>
<protein>
    <submittedName>
        <fullName evidence="4">BES1_N domain-containing protein</fullName>
    </submittedName>
</protein>
<dbReference type="AlphaFoldDB" id="A0A183DN03"/>
<evidence type="ECO:0000313" key="3">
    <source>
        <dbReference type="Proteomes" id="UP000271098"/>
    </source>
</evidence>
<reference evidence="4" key="1">
    <citation type="submission" date="2016-06" db="UniProtKB">
        <authorList>
            <consortium name="WormBaseParasite"/>
        </authorList>
    </citation>
    <scope>IDENTIFICATION</scope>
</reference>
<feature type="compositionally biased region" description="Polar residues" evidence="1">
    <location>
        <begin position="98"/>
        <end position="111"/>
    </location>
</feature>
<feature type="region of interest" description="Disordered" evidence="1">
    <location>
        <begin position="72"/>
        <end position="113"/>
    </location>
</feature>